<protein>
    <submittedName>
        <fullName evidence="2">FAT domain-containing protein</fullName>
    </submittedName>
</protein>
<accession>A0AC35UC99</accession>
<organism evidence="1 2">
    <name type="scientific">Rhabditophanes sp. KR3021</name>
    <dbReference type="NCBI Taxonomy" id="114890"/>
    <lineage>
        <taxon>Eukaryota</taxon>
        <taxon>Metazoa</taxon>
        <taxon>Ecdysozoa</taxon>
        <taxon>Nematoda</taxon>
        <taxon>Chromadorea</taxon>
        <taxon>Rhabditida</taxon>
        <taxon>Tylenchina</taxon>
        <taxon>Panagrolaimomorpha</taxon>
        <taxon>Strongyloidoidea</taxon>
        <taxon>Alloionematidae</taxon>
        <taxon>Rhabditophanes</taxon>
    </lineage>
</organism>
<sequence>MTSDEILEKAFADLESRHSSWQGAIDNIIELLETGNWSEVYNIPFNPKNCSLYTELIDGFMQCDDDWTIARCEFVCRALPRMLMLRERKQLAVTVLHRILSRNWESLIKWGAITKLNNNGARADTIKGKAAKLAKDAIVNMYINEYVNSSHGPQGAEVKCLLEQCCKDAK</sequence>
<evidence type="ECO:0000313" key="2">
    <source>
        <dbReference type="WBParaSite" id="RSKR_0001000600.1"/>
    </source>
</evidence>
<name>A0AC35UC99_9BILA</name>
<evidence type="ECO:0000313" key="1">
    <source>
        <dbReference type="Proteomes" id="UP000095286"/>
    </source>
</evidence>
<reference evidence="2" key="1">
    <citation type="submission" date="2016-11" db="UniProtKB">
        <authorList>
            <consortium name="WormBaseParasite"/>
        </authorList>
    </citation>
    <scope>IDENTIFICATION</scope>
    <source>
        <strain evidence="2">KR3021</strain>
    </source>
</reference>
<dbReference type="WBParaSite" id="RSKR_0001000600.1">
    <property type="protein sequence ID" value="RSKR_0001000600.1"/>
    <property type="gene ID" value="RSKR_0001000600"/>
</dbReference>
<proteinExistence type="predicted"/>
<dbReference type="Proteomes" id="UP000095286">
    <property type="component" value="Unplaced"/>
</dbReference>